<reference evidence="1" key="1">
    <citation type="journal article" date="2020" name="Stud. Mycol.">
        <title>101 Dothideomycetes genomes: a test case for predicting lifestyles and emergence of pathogens.</title>
        <authorList>
            <person name="Haridas S."/>
            <person name="Albert R."/>
            <person name="Binder M."/>
            <person name="Bloem J."/>
            <person name="Labutti K."/>
            <person name="Salamov A."/>
            <person name="Andreopoulos B."/>
            <person name="Baker S."/>
            <person name="Barry K."/>
            <person name="Bills G."/>
            <person name="Bluhm B."/>
            <person name="Cannon C."/>
            <person name="Castanera R."/>
            <person name="Culley D."/>
            <person name="Daum C."/>
            <person name="Ezra D."/>
            <person name="Gonzalez J."/>
            <person name="Henrissat B."/>
            <person name="Kuo A."/>
            <person name="Liang C."/>
            <person name="Lipzen A."/>
            <person name="Lutzoni F."/>
            <person name="Magnuson J."/>
            <person name="Mondo S."/>
            <person name="Nolan M."/>
            <person name="Ohm R."/>
            <person name="Pangilinan J."/>
            <person name="Park H.-J."/>
            <person name="Ramirez L."/>
            <person name="Alfaro M."/>
            <person name="Sun H."/>
            <person name="Tritt A."/>
            <person name="Yoshinaga Y."/>
            <person name="Zwiers L.-H."/>
            <person name="Turgeon B."/>
            <person name="Goodwin S."/>
            <person name="Spatafora J."/>
            <person name="Crous P."/>
            <person name="Grigoriev I."/>
        </authorList>
    </citation>
    <scope>NUCLEOTIDE SEQUENCE</scope>
    <source>
        <strain evidence="1">CBS 525.71</strain>
    </source>
</reference>
<evidence type="ECO:0000313" key="1">
    <source>
        <dbReference type="EMBL" id="KAF2628262.1"/>
    </source>
</evidence>
<sequence length="166" mass="19008">MGTQNLDRIYVETHDVDTSDKAVFKVAHALLRPRMKISRKASSIQKKSAHSLSGNELNYFTTFCNIGYMIMLYPSCIIVFHFGPSKWLPTCELICGILTWCLSTVTNYKQQGKKTIEDEKFEVVHAELSLNRVRVRGDKKEIGEEEEILECLNEELEVNSQESQTT</sequence>
<name>A0ACB6S2R9_9PLEO</name>
<gene>
    <name evidence="1" type="ORF">BU25DRAFT_458103</name>
</gene>
<accession>A0ACB6S2R9</accession>
<proteinExistence type="predicted"/>
<organism evidence="1 2">
    <name type="scientific">Macroventuria anomochaeta</name>
    <dbReference type="NCBI Taxonomy" id="301207"/>
    <lineage>
        <taxon>Eukaryota</taxon>
        <taxon>Fungi</taxon>
        <taxon>Dikarya</taxon>
        <taxon>Ascomycota</taxon>
        <taxon>Pezizomycotina</taxon>
        <taxon>Dothideomycetes</taxon>
        <taxon>Pleosporomycetidae</taxon>
        <taxon>Pleosporales</taxon>
        <taxon>Pleosporineae</taxon>
        <taxon>Didymellaceae</taxon>
        <taxon>Macroventuria</taxon>
    </lineage>
</organism>
<keyword evidence="2" id="KW-1185">Reference proteome</keyword>
<dbReference type="Proteomes" id="UP000799754">
    <property type="component" value="Unassembled WGS sequence"/>
</dbReference>
<evidence type="ECO:0000313" key="2">
    <source>
        <dbReference type="Proteomes" id="UP000799754"/>
    </source>
</evidence>
<protein>
    <submittedName>
        <fullName evidence="1">Uncharacterized protein</fullName>
    </submittedName>
</protein>
<comment type="caution">
    <text evidence="1">The sequence shown here is derived from an EMBL/GenBank/DDBJ whole genome shotgun (WGS) entry which is preliminary data.</text>
</comment>
<dbReference type="EMBL" id="MU006714">
    <property type="protein sequence ID" value="KAF2628262.1"/>
    <property type="molecule type" value="Genomic_DNA"/>
</dbReference>